<feature type="transmembrane region" description="Helical" evidence="7">
    <location>
        <begin position="439"/>
        <end position="463"/>
    </location>
</feature>
<dbReference type="InterPro" id="IPR009091">
    <property type="entry name" value="RCC1/BLIP-II"/>
</dbReference>
<dbReference type="RefSeq" id="WP_349135508.1">
    <property type="nucleotide sequence ID" value="NZ_JBBMFF010000191.1"/>
</dbReference>
<feature type="transmembrane region" description="Helical" evidence="7">
    <location>
        <begin position="475"/>
        <end position="497"/>
    </location>
</feature>
<keyword evidence="4 7" id="KW-0812">Transmembrane</keyword>
<feature type="transmembrane region" description="Helical" evidence="7">
    <location>
        <begin position="57"/>
        <end position="79"/>
    </location>
</feature>
<dbReference type="InterPro" id="IPR000515">
    <property type="entry name" value="MetI-like"/>
</dbReference>
<dbReference type="Pfam" id="PF12911">
    <property type="entry name" value="OppC_N"/>
    <property type="match status" value="1"/>
</dbReference>
<keyword evidence="2 7" id="KW-0813">Transport</keyword>
<evidence type="ECO:0000259" key="8">
    <source>
        <dbReference type="PROSITE" id="PS50928"/>
    </source>
</evidence>
<feature type="transmembrane region" description="Helical" evidence="7">
    <location>
        <begin position="610"/>
        <end position="631"/>
    </location>
</feature>
<feature type="domain" description="ABC transmembrane type-1" evidence="8">
    <location>
        <begin position="433"/>
        <end position="631"/>
    </location>
</feature>
<dbReference type="Gene3D" id="2.130.10.30">
    <property type="entry name" value="Regulator of chromosome condensation 1/beta-lactamase-inhibitor protein II"/>
    <property type="match status" value="2"/>
</dbReference>
<gene>
    <name evidence="9" type="ORF">WMO66_06140</name>
</gene>
<dbReference type="EMBL" id="JBBMFF010000191">
    <property type="protein sequence ID" value="MEQ2510827.1"/>
    <property type="molecule type" value="Genomic_DNA"/>
</dbReference>
<evidence type="ECO:0000256" key="3">
    <source>
        <dbReference type="ARBA" id="ARBA00022475"/>
    </source>
</evidence>
<dbReference type="CDD" id="cd06261">
    <property type="entry name" value="TM_PBP2"/>
    <property type="match status" value="1"/>
</dbReference>
<dbReference type="PANTHER" id="PTHR43386">
    <property type="entry name" value="OLIGOPEPTIDE TRANSPORT SYSTEM PERMEASE PROTEIN APPC"/>
    <property type="match status" value="1"/>
</dbReference>
<dbReference type="SUPFAM" id="SSF50985">
    <property type="entry name" value="RCC1/BLIP-II"/>
    <property type="match status" value="1"/>
</dbReference>
<evidence type="ECO:0000256" key="5">
    <source>
        <dbReference type="ARBA" id="ARBA00022989"/>
    </source>
</evidence>
<comment type="caution">
    <text evidence="9">The sequence shown here is derived from an EMBL/GenBank/DDBJ whole genome shotgun (WGS) entry which is preliminary data.</text>
</comment>
<proteinExistence type="inferred from homology"/>
<protein>
    <submittedName>
        <fullName evidence="9">ABC transporter permease subunit</fullName>
    </submittedName>
</protein>
<evidence type="ECO:0000256" key="1">
    <source>
        <dbReference type="ARBA" id="ARBA00004651"/>
    </source>
</evidence>
<dbReference type="Gene3D" id="1.10.3720.10">
    <property type="entry name" value="MetI-like"/>
    <property type="match status" value="1"/>
</dbReference>
<dbReference type="Proteomes" id="UP001491552">
    <property type="component" value="Unassembled WGS sequence"/>
</dbReference>
<keyword evidence="6 7" id="KW-0472">Membrane</keyword>
<dbReference type="Pfam" id="PF00528">
    <property type="entry name" value="BPD_transp_1"/>
    <property type="match status" value="1"/>
</dbReference>
<feature type="transmembrane region" description="Helical" evidence="7">
    <location>
        <begin position="503"/>
        <end position="522"/>
    </location>
</feature>
<evidence type="ECO:0000256" key="7">
    <source>
        <dbReference type="RuleBase" id="RU363032"/>
    </source>
</evidence>
<dbReference type="InterPro" id="IPR000408">
    <property type="entry name" value="Reg_chr_condens"/>
</dbReference>
<dbReference type="InterPro" id="IPR025966">
    <property type="entry name" value="OppC_N"/>
</dbReference>
<accession>A0ABV1G639</accession>
<keyword evidence="10" id="KW-1185">Reference proteome</keyword>
<dbReference type="Pfam" id="PF13540">
    <property type="entry name" value="RCC1_2"/>
    <property type="match status" value="3"/>
</dbReference>
<evidence type="ECO:0000313" key="10">
    <source>
        <dbReference type="Proteomes" id="UP001491552"/>
    </source>
</evidence>
<keyword evidence="5 7" id="KW-1133">Transmembrane helix</keyword>
<evidence type="ECO:0000313" key="9">
    <source>
        <dbReference type="EMBL" id="MEQ2510827.1"/>
    </source>
</evidence>
<comment type="subcellular location">
    <subcellularLocation>
        <location evidence="1 7">Cell membrane</location>
        <topology evidence="1 7">Multi-pass membrane protein</topology>
    </subcellularLocation>
</comment>
<name>A0ABV1G639_9FIRM</name>
<evidence type="ECO:0000256" key="4">
    <source>
        <dbReference type="ARBA" id="ARBA00022692"/>
    </source>
</evidence>
<dbReference type="PROSITE" id="PS50928">
    <property type="entry name" value="ABC_TM1"/>
    <property type="match status" value="1"/>
</dbReference>
<evidence type="ECO:0000256" key="6">
    <source>
        <dbReference type="ARBA" id="ARBA00023136"/>
    </source>
</evidence>
<organism evidence="9 10">
    <name type="scientific">Faecousia intestinalis</name>
    <dbReference type="NCBI Taxonomy" id="3133167"/>
    <lineage>
        <taxon>Bacteria</taxon>
        <taxon>Bacillati</taxon>
        <taxon>Bacillota</taxon>
        <taxon>Clostridia</taxon>
        <taxon>Eubacteriales</taxon>
        <taxon>Oscillospiraceae</taxon>
        <taxon>Faecousia</taxon>
    </lineage>
</organism>
<dbReference type="InterPro" id="IPR035906">
    <property type="entry name" value="MetI-like_sf"/>
</dbReference>
<evidence type="ECO:0000256" key="2">
    <source>
        <dbReference type="ARBA" id="ARBA00022448"/>
    </source>
</evidence>
<sequence>MSKKNSSAKRSWLGRLFFGGSKGLADDIEAKRAAKNDVEEIVSPVKQIVRGFMERKLAVGALCVVIAMFLLVFIGPLFMTTYTDTYTEVTQANLPPTMSMLSVPSELKNDIKMIDSYGSFSVGLSNAGKVYVWGATGLGTTGIDVADIPEEVQNEKIAWVAAGIDHIVAVGENGKVYAWGANKLGQYGYFDPAVNPNIAPEPDELLNGTIDASNIKKITCGYQATAILMNDGTLYMWGNKNTYQNFDTVATLDGKLTDIDFTLNYVVAVTDGNSVYTGKRGLYDQMRDNMGSATVPLREFLNGRKITSIYATSKTVCALLDDGTVGFVGDFDTSSKAMPKLHEGEEIVKIVSGTYHYTALTSEGRVFSWGSNTLGQCKVPDDAQGASDIFGGAFQSYAVDSNHELMGKWGLKGYLFGTDNYGANVALRIIQGGKMTMTIGAIAVIISTIIGIIIGCISGYFGGKVDMFLMRFTEIFGAIPFLPFAMILSALMAQMDISENEKIFILMVILGLLSWTGLARLVRGQILLAREQEYVTAAKAMGLRESRIAFRHILPNIVSVIFVTLTLDFATCMLTESTLSYLGFGVTYPRPTWGNMLNGANNSTVIKNFWWRWLFPAIFLAITCICINIVGDTLRDVMDPKSDRDK</sequence>
<comment type="similarity">
    <text evidence="7">Belongs to the binding-protein-dependent transport system permease family.</text>
</comment>
<reference evidence="9 10" key="1">
    <citation type="submission" date="2024-03" db="EMBL/GenBank/DDBJ databases">
        <title>Human intestinal bacterial collection.</title>
        <authorList>
            <person name="Pauvert C."/>
            <person name="Hitch T.C.A."/>
            <person name="Clavel T."/>
        </authorList>
    </citation>
    <scope>NUCLEOTIDE SEQUENCE [LARGE SCALE GENOMIC DNA]</scope>
    <source>
        <strain evidence="9 10">CLA-AA-H192</strain>
    </source>
</reference>
<dbReference type="PANTHER" id="PTHR43386:SF1">
    <property type="entry name" value="D,D-DIPEPTIDE TRANSPORT SYSTEM PERMEASE PROTEIN DDPC-RELATED"/>
    <property type="match status" value="1"/>
</dbReference>
<dbReference type="SUPFAM" id="SSF161098">
    <property type="entry name" value="MetI-like"/>
    <property type="match status" value="1"/>
</dbReference>
<dbReference type="PROSITE" id="PS00626">
    <property type="entry name" value="RCC1_2"/>
    <property type="match status" value="1"/>
</dbReference>
<keyword evidence="3" id="KW-1003">Cell membrane</keyword>
<feature type="transmembrane region" description="Helical" evidence="7">
    <location>
        <begin position="553"/>
        <end position="571"/>
    </location>
</feature>
<dbReference type="InterPro" id="IPR050366">
    <property type="entry name" value="BP-dependent_transpt_permease"/>
</dbReference>
<dbReference type="PROSITE" id="PS50012">
    <property type="entry name" value="RCC1_3"/>
    <property type="match status" value="2"/>
</dbReference>